<reference evidence="2 3" key="1">
    <citation type="journal article" date="2023" name="Hortic Res">
        <title>Pangenome of water caltrop reveals structural variations and asymmetric subgenome divergence after allopolyploidization.</title>
        <authorList>
            <person name="Zhang X."/>
            <person name="Chen Y."/>
            <person name="Wang L."/>
            <person name="Yuan Y."/>
            <person name="Fang M."/>
            <person name="Shi L."/>
            <person name="Lu R."/>
            <person name="Comes H.P."/>
            <person name="Ma Y."/>
            <person name="Chen Y."/>
            <person name="Huang G."/>
            <person name="Zhou Y."/>
            <person name="Zheng Z."/>
            <person name="Qiu Y."/>
        </authorList>
    </citation>
    <scope>NUCLEOTIDE SEQUENCE [LARGE SCALE GENOMIC DNA]</scope>
    <source>
        <tissue evidence="2">Roots</tissue>
    </source>
</reference>
<organism evidence="2 3">
    <name type="scientific">Trapa incisa</name>
    <dbReference type="NCBI Taxonomy" id="236973"/>
    <lineage>
        <taxon>Eukaryota</taxon>
        <taxon>Viridiplantae</taxon>
        <taxon>Streptophyta</taxon>
        <taxon>Embryophyta</taxon>
        <taxon>Tracheophyta</taxon>
        <taxon>Spermatophyta</taxon>
        <taxon>Magnoliopsida</taxon>
        <taxon>eudicotyledons</taxon>
        <taxon>Gunneridae</taxon>
        <taxon>Pentapetalae</taxon>
        <taxon>rosids</taxon>
        <taxon>malvids</taxon>
        <taxon>Myrtales</taxon>
        <taxon>Lythraceae</taxon>
        <taxon>Trapa</taxon>
    </lineage>
</organism>
<dbReference type="EMBL" id="JAXIOK010000012">
    <property type="protein sequence ID" value="KAK4758787.1"/>
    <property type="molecule type" value="Genomic_DNA"/>
</dbReference>
<name>A0AAN7K3D7_9MYRT</name>
<evidence type="ECO:0000313" key="3">
    <source>
        <dbReference type="Proteomes" id="UP001345219"/>
    </source>
</evidence>
<sequence length="124" mass="13540">MSSPMVSSSSSSSTRKTLLVIMVVLAVCRSRVVAARAGPAAPMIYQFPMKSKVDNLQYQLHQDQATAVTSFRHQGVIFGFFPKGSTVPPSAMRCSDCSPWRNSCDFANDFLNSSKSFANCYEVA</sequence>
<evidence type="ECO:0000256" key="1">
    <source>
        <dbReference type="SAM" id="SignalP"/>
    </source>
</evidence>
<accession>A0AAN7K3D7</accession>
<feature type="signal peptide" evidence="1">
    <location>
        <begin position="1"/>
        <end position="34"/>
    </location>
</feature>
<feature type="chain" id="PRO_5042836015" evidence="1">
    <location>
        <begin position="35"/>
        <end position="124"/>
    </location>
</feature>
<evidence type="ECO:0000313" key="2">
    <source>
        <dbReference type="EMBL" id="KAK4758787.1"/>
    </source>
</evidence>
<dbReference type="AlphaFoldDB" id="A0AAN7K3D7"/>
<dbReference type="Proteomes" id="UP001345219">
    <property type="component" value="Chromosome 15"/>
</dbReference>
<proteinExistence type="predicted"/>
<keyword evidence="1" id="KW-0732">Signal</keyword>
<keyword evidence="3" id="KW-1185">Reference proteome</keyword>
<protein>
    <submittedName>
        <fullName evidence="2">Uncharacterized protein</fullName>
    </submittedName>
</protein>
<comment type="caution">
    <text evidence="2">The sequence shown here is derived from an EMBL/GenBank/DDBJ whole genome shotgun (WGS) entry which is preliminary data.</text>
</comment>
<gene>
    <name evidence="2" type="ORF">SAY87_020088</name>
</gene>